<gene>
    <name evidence="2" type="ORF">IPP58_02615</name>
</gene>
<dbReference type="EMBL" id="JADKIO010000005">
    <property type="protein sequence ID" value="MBK9795387.1"/>
    <property type="molecule type" value="Genomic_DNA"/>
</dbReference>
<dbReference type="Proteomes" id="UP000886657">
    <property type="component" value="Unassembled WGS sequence"/>
</dbReference>
<comment type="caution">
    <text evidence="2">The sequence shown here is derived from an EMBL/GenBank/DDBJ whole genome shotgun (WGS) entry which is preliminary data.</text>
</comment>
<reference evidence="2" key="1">
    <citation type="submission" date="2020-10" db="EMBL/GenBank/DDBJ databases">
        <title>Connecting structure to function with the recovery of over 1000 high-quality activated sludge metagenome-assembled genomes encoding full-length rRNA genes using long-read sequencing.</title>
        <authorList>
            <person name="Singleton C.M."/>
            <person name="Petriglieri F."/>
            <person name="Kristensen J.M."/>
            <person name="Kirkegaard R.H."/>
            <person name="Michaelsen T.Y."/>
            <person name="Andersen M.H."/>
            <person name="Karst S.M."/>
            <person name="Dueholm M.S."/>
            <person name="Nielsen P.H."/>
            <person name="Albertsen M."/>
        </authorList>
    </citation>
    <scope>NUCLEOTIDE SEQUENCE</scope>
    <source>
        <strain evidence="2">Skiv_18-Q3-R9-52_MAXAC.067</strain>
    </source>
</reference>
<sequence length="285" mass="31675">MTRLGFLLACTLAMSLGAQSLTDRFKEVRGPWEAQLDRGEAATVRKGVEALLGREGLTVNPSDYNDMHALVALRGLAGRACVSEGSWEDAVIHFQKAQSAAEENLTTAEPFLAKTRMEHELKLKECQEAMAKQAPRLREIEDAPGLTQDQMKLRQQLKIFMNEQQAAIAHSERALKDIEGILLRLRQAKETTTKTAADWQAFLVAEKAEMTEVGGVTPFVAGKLEQVKTDDARPRPERLSYARRLLKLEPANKDVLRLVNGLLGKEEDAEPVKPKKKAKKPAPKK</sequence>
<name>A0A9D7SF57_9BACT</name>
<evidence type="ECO:0000256" key="1">
    <source>
        <dbReference type="SAM" id="MobiDB-lite"/>
    </source>
</evidence>
<evidence type="ECO:0008006" key="4">
    <source>
        <dbReference type="Google" id="ProtNLM"/>
    </source>
</evidence>
<dbReference type="AlphaFoldDB" id="A0A9D7SF57"/>
<feature type="compositionally biased region" description="Basic residues" evidence="1">
    <location>
        <begin position="274"/>
        <end position="285"/>
    </location>
</feature>
<evidence type="ECO:0000313" key="3">
    <source>
        <dbReference type="Proteomes" id="UP000886657"/>
    </source>
</evidence>
<organism evidence="2 3">
    <name type="scientific">Candidatus Geothrix skivensis</name>
    <dbReference type="NCBI Taxonomy" id="2954439"/>
    <lineage>
        <taxon>Bacteria</taxon>
        <taxon>Pseudomonadati</taxon>
        <taxon>Acidobacteriota</taxon>
        <taxon>Holophagae</taxon>
        <taxon>Holophagales</taxon>
        <taxon>Holophagaceae</taxon>
        <taxon>Geothrix</taxon>
    </lineage>
</organism>
<protein>
    <recommendedName>
        <fullName evidence="4">Tetratricopeptide repeat protein</fullName>
    </recommendedName>
</protein>
<feature type="region of interest" description="Disordered" evidence="1">
    <location>
        <begin position="266"/>
        <end position="285"/>
    </location>
</feature>
<evidence type="ECO:0000313" key="2">
    <source>
        <dbReference type="EMBL" id="MBK9795387.1"/>
    </source>
</evidence>
<proteinExistence type="predicted"/>
<accession>A0A9D7SF57</accession>